<dbReference type="Proteomes" id="UP001370490">
    <property type="component" value="Unassembled WGS sequence"/>
</dbReference>
<dbReference type="PANTHER" id="PTHR32370">
    <property type="entry name" value="OS12G0117600 PROTEIN"/>
    <property type="match status" value="1"/>
</dbReference>
<accession>A0AAN8UNF7</accession>
<proteinExistence type="inferred from homology"/>
<reference evidence="5 6" key="1">
    <citation type="submission" date="2023-12" db="EMBL/GenBank/DDBJ databases">
        <title>A high-quality genome assembly for Dillenia turbinata (Dilleniales).</title>
        <authorList>
            <person name="Chanderbali A."/>
        </authorList>
    </citation>
    <scope>NUCLEOTIDE SEQUENCE [LARGE SCALE GENOMIC DNA]</scope>
    <source>
        <strain evidence="5">LSX21</strain>
        <tissue evidence="5">Leaf</tissue>
    </source>
</reference>
<dbReference type="AlphaFoldDB" id="A0AAN8UNF7"/>
<dbReference type="EMBL" id="JBAMMX010000023">
    <property type="protein sequence ID" value="KAK6917394.1"/>
    <property type="molecule type" value="Genomic_DNA"/>
</dbReference>
<evidence type="ECO:0000256" key="2">
    <source>
        <dbReference type="ARBA" id="ARBA00022786"/>
    </source>
</evidence>
<dbReference type="SUPFAM" id="SSF54695">
    <property type="entry name" value="POZ domain"/>
    <property type="match status" value="1"/>
</dbReference>
<comment type="similarity">
    <text evidence="3">Belongs to the NPH3 family.</text>
</comment>
<keyword evidence="2" id="KW-0833">Ubl conjugation pathway</keyword>
<evidence type="ECO:0000313" key="5">
    <source>
        <dbReference type="EMBL" id="KAK6917394.1"/>
    </source>
</evidence>
<dbReference type="Pfam" id="PF03000">
    <property type="entry name" value="NPH3"/>
    <property type="match status" value="1"/>
</dbReference>
<dbReference type="InterPro" id="IPR027356">
    <property type="entry name" value="NPH3_dom"/>
</dbReference>
<evidence type="ECO:0000313" key="6">
    <source>
        <dbReference type="Proteomes" id="UP001370490"/>
    </source>
</evidence>
<evidence type="ECO:0000256" key="1">
    <source>
        <dbReference type="ARBA" id="ARBA00004906"/>
    </source>
</evidence>
<evidence type="ECO:0000259" key="4">
    <source>
        <dbReference type="PROSITE" id="PS51649"/>
    </source>
</evidence>
<sequence>MGASSYLKIDVNGQEVFWIDKTIVTGFSAKLLKLFEKSTSEIGKMKLIFHDFPGGAEAFELIARFCYNKGRAEITPSNVFLLNYAANFMEMNFDNNGTTNLVEQTEKSLQGISFWTWADLVVALKKCQDLYPSLNSSTILENFMEAVVDRLGFTNVASSCTSSSDSSGLRASCDTRSTLSLKDTSSRTWWFEDLEFLSFDLLDRLIKTMISQKFDHAIMSRFLFFYQKSRFSSTGLDEKCKIVEDVVSLLSLVDWNYISCKSLFDLLRVSSGLKLSKFSKNKLEKMIGLQLDQANLDDLLVPSPNGKSCIYDVNLVLRLLNVFCLESGRCIVFSLSRMKKVGSLIDLYTMEVAPDSSLRPSKFADLAMALPDSARDHHDGIYQAMDMYLEVHSSLSEEERTKICSALNYDKLSPDSLKHLEQNSKFPPRSAIEAFSTQHTKSKSLFHGVHSPKSLRELSFSDIEYEAMTRRDHVEQIFSCKKKLDFSVETLTLEASFRETPRKANKSDKLPKKHRRWQSLLKSRLSYPKSARALVKLCR</sequence>
<dbReference type="InterPro" id="IPR011333">
    <property type="entry name" value="SKP1/BTB/POZ_sf"/>
</dbReference>
<feature type="domain" description="NPH3" evidence="4">
    <location>
        <begin position="188"/>
        <end position="441"/>
    </location>
</feature>
<dbReference type="InterPro" id="IPR043454">
    <property type="entry name" value="NPH3/RPT2-like"/>
</dbReference>
<dbReference type="PROSITE" id="PS51649">
    <property type="entry name" value="NPH3"/>
    <property type="match status" value="1"/>
</dbReference>
<organism evidence="5 6">
    <name type="scientific">Dillenia turbinata</name>
    <dbReference type="NCBI Taxonomy" id="194707"/>
    <lineage>
        <taxon>Eukaryota</taxon>
        <taxon>Viridiplantae</taxon>
        <taxon>Streptophyta</taxon>
        <taxon>Embryophyta</taxon>
        <taxon>Tracheophyta</taxon>
        <taxon>Spermatophyta</taxon>
        <taxon>Magnoliopsida</taxon>
        <taxon>eudicotyledons</taxon>
        <taxon>Gunneridae</taxon>
        <taxon>Pentapetalae</taxon>
        <taxon>Dilleniales</taxon>
        <taxon>Dilleniaceae</taxon>
        <taxon>Dillenia</taxon>
    </lineage>
</organism>
<gene>
    <name evidence="5" type="ORF">RJ641_018145</name>
</gene>
<evidence type="ECO:0000256" key="3">
    <source>
        <dbReference type="PROSITE-ProRule" id="PRU00982"/>
    </source>
</evidence>
<comment type="caution">
    <text evidence="5">The sequence shown here is derived from an EMBL/GenBank/DDBJ whole genome shotgun (WGS) entry which is preliminary data.</text>
</comment>
<comment type="pathway">
    <text evidence="1">Protein modification; protein ubiquitination.</text>
</comment>
<keyword evidence="6" id="KW-1185">Reference proteome</keyword>
<name>A0AAN8UNF7_9MAGN</name>
<protein>
    <submittedName>
        <fullName evidence="5">NPH3 domain</fullName>
    </submittedName>
</protein>